<evidence type="ECO:0000313" key="3">
    <source>
        <dbReference type="EMBL" id="ORX47217.1"/>
    </source>
</evidence>
<dbReference type="OrthoDB" id="10659594at2759"/>
<feature type="region of interest" description="Disordered" evidence="2">
    <location>
        <begin position="115"/>
        <end position="197"/>
    </location>
</feature>
<organism evidence="3 4">
    <name type="scientific">Hesseltinella vesiculosa</name>
    <dbReference type="NCBI Taxonomy" id="101127"/>
    <lineage>
        <taxon>Eukaryota</taxon>
        <taxon>Fungi</taxon>
        <taxon>Fungi incertae sedis</taxon>
        <taxon>Mucoromycota</taxon>
        <taxon>Mucoromycotina</taxon>
        <taxon>Mucoromycetes</taxon>
        <taxon>Mucorales</taxon>
        <taxon>Cunninghamellaceae</taxon>
        <taxon>Hesseltinella</taxon>
    </lineage>
</organism>
<dbReference type="EMBL" id="MCGT01000034">
    <property type="protein sequence ID" value="ORX47217.1"/>
    <property type="molecule type" value="Genomic_DNA"/>
</dbReference>
<keyword evidence="4" id="KW-1185">Reference proteome</keyword>
<dbReference type="AlphaFoldDB" id="A0A1X2G7T9"/>
<evidence type="ECO:0000313" key="4">
    <source>
        <dbReference type="Proteomes" id="UP000242146"/>
    </source>
</evidence>
<accession>A0A1X2G7T9</accession>
<keyword evidence="1" id="KW-0175">Coiled coil</keyword>
<sequence length="266" mass="29833">MLKLNKMTLFQRRESTVADKKIQEQNLEQLTVAIQHIANQLDRMLQQQQKNSEWDLDFAAPSPCLHTMPDLSTCSLSSFNLASHHLPTPTTPKSAYAVHPPANACCAYTSHHHHLHHHHSHHPPTSFHSSIPAPMPDQPSIHTTTTLRTSLGMPPSTPARSLSHHVSRPPLPPQRQHDPLPSIPAPIATAPTQPPSVAHPYQQIPTAHASQPLLSYTEQYRQELLATPDALLSPPPLKKDVASRPLRRWWYQLRPKKKATIMPQMS</sequence>
<name>A0A1X2G7T9_9FUNG</name>
<protein>
    <submittedName>
        <fullName evidence="3">Uncharacterized protein</fullName>
    </submittedName>
</protein>
<proteinExistence type="predicted"/>
<comment type="caution">
    <text evidence="3">The sequence shown here is derived from an EMBL/GenBank/DDBJ whole genome shotgun (WGS) entry which is preliminary data.</text>
</comment>
<reference evidence="3 4" key="1">
    <citation type="submission" date="2016-07" db="EMBL/GenBank/DDBJ databases">
        <title>Pervasive Adenine N6-methylation of Active Genes in Fungi.</title>
        <authorList>
            <consortium name="DOE Joint Genome Institute"/>
            <person name="Mondo S.J."/>
            <person name="Dannebaum R.O."/>
            <person name="Kuo R.C."/>
            <person name="Labutti K."/>
            <person name="Haridas S."/>
            <person name="Kuo A."/>
            <person name="Salamov A."/>
            <person name="Ahrendt S.R."/>
            <person name="Lipzen A."/>
            <person name="Sullivan W."/>
            <person name="Andreopoulos W.B."/>
            <person name="Clum A."/>
            <person name="Lindquist E."/>
            <person name="Daum C."/>
            <person name="Ramamoorthy G.K."/>
            <person name="Gryganskyi A."/>
            <person name="Culley D."/>
            <person name="Magnuson J.K."/>
            <person name="James T.Y."/>
            <person name="O'Malley M.A."/>
            <person name="Stajich J.E."/>
            <person name="Spatafora J.W."/>
            <person name="Visel A."/>
            <person name="Grigoriev I.V."/>
        </authorList>
    </citation>
    <scope>NUCLEOTIDE SEQUENCE [LARGE SCALE GENOMIC DNA]</scope>
    <source>
        <strain evidence="3 4">NRRL 3301</strain>
    </source>
</reference>
<evidence type="ECO:0000256" key="2">
    <source>
        <dbReference type="SAM" id="MobiDB-lite"/>
    </source>
</evidence>
<feature type="compositionally biased region" description="Polar residues" evidence="2">
    <location>
        <begin position="140"/>
        <end position="149"/>
    </location>
</feature>
<feature type="coiled-coil region" evidence="1">
    <location>
        <begin position="20"/>
        <end position="47"/>
    </location>
</feature>
<dbReference type="Proteomes" id="UP000242146">
    <property type="component" value="Unassembled WGS sequence"/>
</dbReference>
<evidence type="ECO:0000256" key="1">
    <source>
        <dbReference type="SAM" id="Coils"/>
    </source>
</evidence>
<gene>
    <name evidence="3" type="ORF">DM01DRAFT_1377323</name>
</gene>